<keyword evidence="4 5" id="KW-0472">Membrane</keyword>
<dbReference type="EMBL" id="KZ825596">
    <property type="protein sequence ID" value="PYI26468.1"/>
    <property type="molecule type" value="Genomic_DNA"/>
</dbReference>
<dbReference type="InterPro" id="IPR050475">
    <property type="entry name" value="Prenyltransferase_related"/>
</dbReference>
<feature type="transmembrane region" description="Helical" evidence="5">
    <location>
        <begin position="106"/>
        <end position="130"/>
    </location>
</feature>
<dbReference type="Proteomes" id="UP000248817">
    <property type="component" value="Unassembled WGS sequence"/>
</dbReference>
<evidence type="ECO:0000313" key="6">
    <source>
        <dbReference type="EMBL" id="PYI26468.1"/>
    </source>
</evidence>
<feature type="transmembrane region" description="Helical" evidence="5">
    <location>
        <begin position="246"/>
        <end position="266"/>
    </location>
</feature>
<evidence type="ECO:0008006" key="8">
    <source>
        <dbReference type="Google" id="ProtNLM"/>
    </source>
</evidence>
<keyword evidence="2 5" id="KW-0812">Transmembrane</keyword>
<dbReference type="GO" id="GO:0016765">
    <property type="term" value="F:transferase activity, transferring alkyl or aryl (other than methyl) groups"/>
    <property type="evidence" value="ECO:0007669"/>
    <property type="project" value="InterPro"/>
</dbReference>
<evidence type="ECO:0000256" key="5">
    <source>
        <dbReference type="SAM" id="Phobius"/>
    </source>
</evidence>
<feature type="transmembrane region" description="Helical" evidence="5">
    <location>
        <begin position="215"/>
        <end position="234"/>
    </location>
</feature>
<gene>
    <name evidence="6" type="ORF">BP00DRAFT_419671</name>
</gene>
<evidence type="ECO:0000313" key="7">
    <source>
        <dbReference type="Proteomes" id="UP000248817"/>
    </source>
</evidence>
<dbReference type="AlphaFoldDB" id="A0A2V5HPP8"/>
<reference evidence="6 7" key="1">
    <citation type="submission" date="2018-02" db="EMBL/GenBank/DDBJ databases">
        <title>The genomes of Aspergillus section Nigri reveals drivers in fungal speciation.</title>
        <authorList>
            <consortium name="DOE Joint Genome Institute"/>
            <person name="Vesth T.C."/>
            <person name="Nybo J."/>
            <person name="Theobald S."/>
            <person name="Brandl J."/>
            <person name="Frisvad J.C."/>
            <person name="Nielsen K.F."/>
            <person name="Lyhne E.K."/>
            <person name="Kogle M.E."/>
            <person name="Kuo A."/>
            <person name="Riley R."/>
            <person name="Clum A."/>
            <person name="Nolan M."/>
            <person name="Lipzen A."/>
            <person name="Salamov A."/>
            <person name="Henrissat B."/>
            <person name="Wiebenga A."/>
            <person name="De vries R.P."/>
            <person name="Grigoriev I.V."/>
            <person name="Mortensen U.H."/>
            <person name="Andersen M.R."/>
            <person name="Baker S.E."/>
        </authorList>
    </citation>
    <scope>NUCLEOTIDE SEQUENCE [LARGE SCALE GENOMIC DNA]</scope>
    <source>
        <strain evidence="6 7">CBS 114.80</strain>
    </source>
</reference>
<dbReference type="InterPro" id="IPR044878">
    <property type="entry name" value="UbiA_sf"/>
</dbReference>
<keyword evidence="7" id="KW-1185">Reference proteome</keyword>
<feature type="transmembrane region" description="Helical" evidence="5">
    <location>
        <begin position="20"/>
        <end position="37"/>
    </location>
</feature>
<dbReference type="CDD" id="cd13965">
    <property type="entry name" value="PT_UbiA_3"/>
    <property type="match status" value="1"/>
</dbReference>
<dbReference type="PANTHER" id="PTHR42723">
    <property type="entry name" value="CHLOROPHYLL SYNTHASE"/>
    <property type="match status" value="1"/>
</dbReference>
<organism evidence="6 7">
    <name type="scientific">Aspergillus indologenus CBS 114.80</name>
    <dbReference type="NCBI Taxonomy" id="1450541"/>
    <lineage>
        <taxon>Eukaryota</taxon>
        <taxon>Fungi</taxon>
        <taxon>Dikarya</taxon>
        <taxon>Ascomycota</taxon>
        <taxon>Pezizomycotina</taxon>
        <taxon>Eurotiomycetes</taxon>
        <taxon>Eurotiomycetidae</taxon>
        <taxon>Eurotiales</taxon>
        <taxon>Aspergillaceae</taxon>
        <taxon>Aspergillus</taxon>
        <taxon>Aspergillus subgen. Circumdati</taxon>
    </lineage>
</organism>
<proteinExistence type="predicted"/>
<dbReference type="GO" id="GO:0016020">
    <property type="term" value="C:membrane"/>
    <property type="evidence" value="ECO:0007669"/>
    <property type="project" value="UniProtKB-SubCell"/>
</dbReference>
<dbReference type="PANTHER" id="PTHR42723:SF1">
    <property type="entry name" value="CHLOROPHYLL SYNTHASE, CHLOROPLASTIC"/>
    <property type="match status" value="1"/>
</dbReference>
<accession>A0A2V5HPP8</accession>
<evidence type="ECO:0000256" key="1">
    <source>
        <dbReference type="ARBA" id="ARBA00004141"/>
    </source>
</evidence>
<evidence type="ECO:0000256" key="4">
    <source>
        <dbReference type="ARBA" id="ARBA00023136"/>
    </source>
</evidence>
<evidence type="ECO:0000256" key="2">
    <source>
        <dbReference type="ARBA" id="ARBA00022692"/>
    </source>
</evidence>
<name>A0A2V5HPP8_9EURO</name>
<dbReference type="InterPro" id="IPR000537">
    <property type="entry name" value="UbiA_prenyltransferase"/>
</dbReference>
<sequence length="296" mass="33095">MLRLLTRELNLCYGFVRRDLGTGLLPVPLFTLASLVYRRTPRAEIAPAIIPNSFPIREEAFLYGFLYLYTFVVSNQITGVREDRVNKPDRPIASGAESVSAAKTRYWVLTAMYLGLGHYLGVTIWAVLWIGTTIAHNPLGLSNFGPTKDLCMGLGCIAQLKAAWAIGGAPPAMGWYWIKVITLYMMWPIPLQDLRDVPGDLAAGRRTTPILLGDFAARVYIAVGIVVSQYLLIYHRILEYRYDTSTVATAVVLGLMTVGCIFRLFAFRSLTSDRFSHWLYTVIYVCQPLAACVTLR</sequence>
<keyword evidence="3 5" id="KW-1133">Transmembrane helix</keyword>
<dbReference type="Gene3D" id="1.10.357.140">
    <property type="entry name" value="UbiA prenyltransferase"/>
    <property type="match status" value="1"/>
</dbReference>
<evidence type="ECO:0000256" key="3">
    <source>
        <dbReference type="ARBA" id="ARBA00022989"/>
    </source>
</evidence>
<protein>
    <recommendedName>
        <fullName evidence="8">UbiA prenyltransferase</fullName>
    </recommendedName>
</protein>
<dbReference type="Pfam" id="PF01040">
    <property type="entry name" value="UbiA"/>
    <property type="match status" value="1"/>
</dbReference>
<comment type="subcellular location">
    <subcellularLocation>
        <location evidence="1">Membrane</location>
        <topology evidence="1">Multi-pass membrane protein</topology>
    </subcellularLocation>
</comment>